<feature type="domain" description="Serine hydrolase" evidence="2">
    <location>
        <begin position="189"/>
        <end position="333"/>
    </location>
</feature>
<evidence type="ECO:0000256" key="1">
    <source>
        <dbReference type="ARBA" id="ARBA00022801"/>
    </source>
</evidence>
<dbReference type="GO" id="GO:0016787">
    <property type="term" value="F:hydrolase activity"/>
    <property type="evidence" value="ECO:0007669"/>
    <property type="project" value="UniProtKB-KW"/>
</dbReference>
<evidence type="ECO:0000313" key="3">
    <source>
        <dbReference type="EMBL" id="KAG6975747.1"/>
    </source>
</evidence>
<name>A0A8J5J3F3_9STRA</name>
<dbReference type="GO" id="GO:0005634">
    <property type="term" value="C:nucleus"/>
    <property type="evidence" value="ECO:0007669"/>
    <property type="project" value="TreeGrafter"/>
</dbReference>
<keyword evidence="4" id="KW-1185">Reference proteome</keyword>
<protein>
    <recommendedName>
        <fullName evidence="2">Serine hydrolase domain-containing protein</fullName>
    </recommendedName>
</protein>
<feature type="domain" description="Serine hydrolase" evidence="2">
    <location>
        <begin position="128"/>
        <end position="185"/>
    </location>
</feature>
<evidence type="ECO:0000313" key="4">
    <source>
        <dbReference type="Proteomes" id="UP000709295"/>
    </source>
</evidence>
<proteinExistence type="predicted"/>
<dbReference type="GO" id="GO:0005737">
    <property type="term" value="C:cytoplasm"/>
    <property type="evidence" value="ECO:0007669"/>
    <property type="project" value="TreeGrafter"/>
</dbReference>
<dbReference type="Proteomes" id="UP000709295">
    <property type="component" value="Unassembled WGS sequence"/>
</dbReference>
<dbReference type="EMBL" id="JAENGY010000051">
    <property type="protein sequence ID" value="KAG6975747.1"/>
    <property type="molecule type" value="Genomic_DNA"/>
</dbReference>
<evidence type="ECO:0000259" key="2">
    <source>
        <dbReference type="Pfam" id="PF03959"/>
    </source>
</evidence>
<feature type="domain" description="Serine hydrolase" evidence="2">
    <location>
        <begin position="3"/>
        <end position="122"/>
    </location>
</feature>
<comment type="caution">
    <text evidence="3">The sequence shown here is derived from an EMBL/GenBank/DDBJ whole genome shotgun (WGS) entry which is preliminary data.</text>
</comment>
<keyword evidence="1" id="KW-0378">Hydrolase</keyword>
<dbReference type="InterPro" id="IPR050593">
    <property type="entry name" value="LovG"/>
</dbReference>
<dbReference type="PANTHER" id="PTHR48070:SF6">
    <property type="entry name" value="ESTERASE OVCA2"/>
    <property type="match status" value="1"/>
</dbReference>
<organism evidence="3 4">
    <name type="scientific">Phytophthora aleatoria</name>
    <dbReference type="NCBI Taxonomy" id="2496075"/>
    <lineage>
        <taxon>Eukaryota</taxon>
        <taxon>Sar</taxon>
        <taxon>Stramenopiles</taxon>
        <taxon>Oomycota</taxon>
        <taxon>Peronosporomycetes</taxon>
        <taxon>Peronosporales</taxon>
        <taxon>Peronosporaceae</taxon>
        <taxon>Phytophthora</taxon>
    </lineage>
</organism>
<reference evidence="3" key="1">
    <citation type="submission" date="2021-01" db="EMBL/GenBank/DDBJ databases">
        <title>Phytophthora aleatoria, a newly-described species from Pinus radiata is distinct from Phytophthora cactorum isolates based on comparative genomics.</title>
        <authorList>
            <person name="Mcdougal R."/>
            <person name="Panda P."/>
            <person name="Williams N."/>
            <person name="Studholme D.J."/>
        </authorList>
    </citation>
    <scope>NUCLEOTIDE SEQUENCE</scope>
    <source>
        <strain evidence="3">NZFS 4037</strain>
    </source>
</reference>
<dbReference type="AlphaFoldDB" id="A0A8J5J3F3"/>
<sequence length="348" mass="39228">MATFRVLCLHGFGQDAPKFRNRISSLRRALKSSFDFVFPEAPFLVTSFPNSTPEEQDKIAEAEPTYKWWDFEIDEETGKHTYGRVDEAVEYLAEFVRKEGPFDGIFGFSQGGMMANLLLQRQYLGDPVYKTEQKVDVPSIHFMGKTEAIVSMERGQKLVELYNNSKVFVHPGGHFIPTNKEAKDALGETGENVSQLKWCNFTRDEETGQYLLSRVEEAIEYVANFVKKEGPFDGIFGFSQGGSMASMILQRQVSTSESPFAFRFSIFVSAGAIGDPKYMSDVKVDVPSLHIIGETDAVVDTERSLALKDLFVNPKVFMHPGGHYIPTNKEPKDAFRAFFKELQEADAQ</sequence>
<gene>
    <name evidence="3" type="ORF">JG688_00002053</name>
</gene>
<dbReference type="PANTHER" id="PTHR48070">
    <property type="entry name" value="ESTERASE OVCA2"/>
    <property type="match status" value="1"/>
</dbReference>
<dbReference type="Pfam" id="PF03959">
    <property type="entry name" value="FSH1"/>
    <property type="match status" value="3"/>
</dbReference>
<accession>A0A8J5J3F3</accession>
<dbReference type="InterPro" id="IPR005645">
    <property type="entry name" value="FSH-like_dom"/>
</dbReference>